<evidence type="ECO:0008006" key="6">
    <source>
        <dbReference type="Google" id="ProtNLM"/>
    </source>
</evidence>
<sequence>MSDDPSISRPVRPANSAVNSTDWRRYKEQLRAWKNARLRKQLDAEQVETFEQETTTTTTSKSTSQPIKGRSYTLSIALPASILRNAQSNELRTYLAGQIGRAACVFNIDEIIVFNDDETVEEVDNNPFSASEQLIRLLEYLECPQYLRKQFFPRQKLLEYAGLLNPLDAPHHLRTNEFWLYREGVTLPLRPADGKGSWVDVGLYETKVQIDKRLQQGLRVTVRRTDITPEEYFQTKELSNDTQQTNKKKRIPGEIVSPSTPRLESAFYWGYQVRKAETIRTVVEDCPFDDGDSHPAKYDLVIGTSERGTSYDKITEFPRFRHALIVFGGLQGLEKAFAQEEDSVTAEQLFHFYLNTCPQQGSRTIRTEEAILITLSCLRDKLLTAVIN</sequence>
<evidence type="ECO:0000313" key="5">
    <source>
        <dbReference type="Proteomes" id="UP000663828"/>
    </source>
</evidence>
<proteinExistence type="inferred from homology"/>
<evidence type="ECO:0000256" key="2">
    <source>
        <dbReference type="SAM" id="MobiDB-lite"/>
    </source>
</evidence>
<dbReference type="Pfam" id="PF02598">
    <property type="entry name" value="Methyltrn_RNA_3"/>
    <property type="match status" value="1"/>
</dbReference>
<dbReference type="CDD" id="cd18086">
    <property type="entry name" value="HsC9orf114-like"/>
    <property type="match status" value="1"/>
</dbReference>
<evidence type="ECO:0000256" key="1">
    <source>
        <dbReference type="ARBA" id="ARBA00009841"/>
    </source>
</evidence>
<dbReference type="PANTHER" id="PTHR12150">
    <property type="entry name" value="CLASS IV SAM-BINDING METHYLTRANSFERASE-RELATED"/>
    <property type="match status" value="1"/>
</dbReference>
<evidence type="ECO:0000313" key="4">
    <source>
        <dbReference type="EMBL" id="CAF1295559.1"/>
    </source>
</evidence>
<dbReference type="SUPFAM" id="SSF50249">
    <property type="entry name" value="Nucleic acid-binding proteins"/>
    <property type="match status" value="1"/>
</dbReference>
<dbReference type="EMBL" id="CAJNOR010001914">
    <property type="protein sequence ID" value="CAF1219296.1"/>
    <property type="molecule type" value="Genomic_DNA"/>
</dbReference>
<dbReference type="Proteomes" id="UP000663828">
    <property type="component" value="Unassembled WGS sequence"/>
</dbReference>
<evidence type="ECO:0000313" key="3">
    <source>
        <dbReference type="EMBL" id="CAF1219296.1"/>
    </source>
</evidence>
<name>A0A814XR65_ADIRI</name>
<dbReference type="PANTHER" id="PTHR12150:SF13">
    <property type="entry name" value="METHYLTRANSFERASE C9ORF114-RELATED"/>
    <property type="match status" value="1"/>
</dbReference>
<protein>
    <recommendedName>
        <fullName evidence="6">RNA methyltransferase-like protein</fullName>
    </recommendedName>
</protein>
<gene>
    <name evidence="4" type="ORF">EDS130_LOCUS30321</name>
    <name evidence="3" type="ORF">XAT740_LOCUS24618</name>
</gene>
<organism evidence="3 5">
    <name type="scientific">Adineta ricciae</name>
    <name type="common">Rotifer</name>
    <dbReference type="NCBI Taxonomy" id="249248"/>
    <lineage>
        <taxon>Eukaryota</taxon>
        <taxon>Metazoa</taxon>
        <taxon>Spiralia</taxon>
        <taxon>Gnathifera</taxon>
        <taxon>Rotifera</taxon>
        <taxon>Eurotatoria</taxon>
        <taxon>Bdelloidea</taxon>
        <taxon>Adinetida</taxon>
        <taxon>Adinetidae</taxon>
        <taxon>Adineta</taxon>
    </lineage>
</organism>
<accession>A0A814XR65</accession>
<dbReference type="SUPFAM" id="SSF75217">
    <property type="entry name" value="alpha/beta knot"/>
    <property type="match status" value="1"/>
</dbReference>
<keyword evidence="5" id="KW-1185">Reference proteome</keyword>
<dbReference type="OrthoDB" id="361029at2759"/>
<dbReference type="InterPro" id="IPR012340">
    <property type="entry name" value="NA-bd_OB-fold"/>
</dbReference>
<dbReference type="InterPro" id="IPR003750">
    <property type="entry name" value="Put_MeTrfase-C9orf114-like"/>
</dbReference>
<dbReference type="Gene3D" id="2.40.50.140">
    <property type="entry name" value="Nucleic acid-binding proteins"/>
    <property type="match status" value="1"/>
</dbReference>
<feature type="region of interest" description="Disordered" evidence="2">
    <location>
        <begin position="1"/>
        <end position="20"/>
    </location>
</feature>
<dbReference type="Proteomes" id="UP000663852">
    <property type="component" value="Unassembled WGS sequence"/>
</dbReference>
<dbReference type="AlphaFoldDB" id="A0A814XR65"/>
<comment type="similarity">
    <text evidence="1">Belongs to the class IV-like SAM-binding methyltransferase superfamily.</text>
</comment>
<dbReference type="EMBL" id="CAJNOJ010000211">
    <property type="protein sequence ID" value="CAF1295559.1"/>
    <property type="molecule type" value="Genomic_DNA"/>
</dbReference>
<dbReference type="InterPro" id="IPR029026">
    <property type="entry name" value="tRNA_m1G_MTases_N"/>
</dbReference>
<dbReference type="Gene3D" id="3.40.1280.10">
    <property type="match status" value="1"/>
</dbReference>
<comment type="caution">
    <text evidence="3">The sequence shown here is derived from an EMBL/GenBank/DDBJ whole genome shotgun (WGS) entry which is preliminary data.</text>
</comment>
<dbReference type="InterPro" id="IPR029028">
    <property type="entry name" value="Alpha/beta_knot_MTases"/>
</dbReference>
<reference evidence="3" key="1">
    <citation type="submission" date="2021-02" db="EMBL/GenBank/DDBJ databases">
        <authorList>
            <person name="Nowell W R."/>
        </authorList>
    </citation>
    <scope>NUCLEOTIDE SEQUENCE</scope>
</reference>